<dbReference type="FunFam" id="2.10.25.10:FF:000499">
    <property type="entry name" value="Predicted protein"/>
    <property type="match status" value="1"/>
</dbReference>
<dbReference type="SMART" id="SM00216">
    <property type="entry name" value="VWD"/>
    <property type="match status" value="1"/>
</dbReference>
<dbReference type="InterPro" id="IPR000742">
    <property type="entry name" value="EGF"/>
</dbReference>
<dbReference type="InterPro" id="IPR058727">
    <property type="entry name" value="Helical_Vwde"/>
</dbReference>
<evidence type="ECO:0000256" key="3">
    <source>
        <dbReference type="ARBA" id="ARBA00022737"/>
    </source>
</evidence>
<evidence type="ECO:0000256" key="8">
    <source>
        <dbReference type="SAM" id="MobiDB-lite"/>
    </source>
</evidence>
<keyword evidence="1 7" id="KW-0245">EGF-like domain</keyword>
<feature type="disulfide bond" evidence="7">
    <location>
        <begin position="1138"/>
        <end position="1148"/>
    </location>
</feature>
<dbReference type="Pfam" id="PF17963">
    <property type="entry name" value="Big_9"/>
    <property type="match status" value="1"/>
</dbReference>
<dbReference type="SMART" id="SM00179">
    <property type="entry name" value="EGF_CA"/>
    <property type="match status" value="2"/>
</dbReference>
<dbReference type="GeneTree" id="ENSGT00940000163868"/>
<dbReference type="InterPro" id="IPR057774">
    <property type="entry name" value="D8C_UMOD/GP2/OIT3-like"/>
</dbReference>
<dbReference type="InterPro" id="IPR000152">
    <property type="entry name" value="EGF-type_Asp/Asn_hydroxyl_site"/>
</dbReference>
<dbReference type="Gene3D" id="2.10.25.10">
    <property type="entry name" value="Laminin"/>
    <property type="match status" value="3"/>
</dbReference>
<name>A0A667XGL6_9TELE</name>
<evidence type="ECO:0000256" key="7">
    <source>
        <dbReference type="PROSITE-ProRule" id="PRU00076"/>
    </source>
</evidence>
<dbReference type="GO" id="GO:0009986">
    <property type="term" value="C:cell surface"/>
    <property type="evidence" value="ECO:0007669"/>
    <property type="project" value="TreeGrafter"/>
</dbReference>
<evidence type="ECO:0000259" key="9">
    <source>
        <dbReference type="PROSITE" id="PS50026"/>
    </source>
</evidence>
<dbReference type="AlphaFoldDB" id="A0A667XGL6"/>
<dbReference type="Pfam" id="PF25776">
    <property type="entry name" value="Ig_VWDE"/>
    <property type="match status" value="1"/>
</dbReference>
<feature type="region of interest" description="Disordered" evidence="8">
    <location>
        <begin position="712"/>
        <end position="734"/>
    </location>
</feature>
<dbReference type="InterPro" id="IPR009030">
    <property type="entry name" value="Growth_fac_rcpt_cys_sf"/>
</dbReference>
<evidence type="ECO:0000259" key="10">
    <source>
        <dbReference type="PROSITE" id="PS51233"/>
    </source>
</evidence>
<dbReference type="InterPro" id="IPR013783">
    <property type="entry name" value="Ig-like_fold"/>
</dbReference>
<feature type="domain" description="EGF-like" evidence="9">
    <location>
        <begin position="1093"/>
        <end position="1132"/>
    </location>
</feature>
<feature type="domain" description="EGF-like" evidence="9">
    <location>
        <begin position="1134"/>
        <end position="1169"/>
    </location>
</feature>
<dbReference type="InterPro" id="IPR001846">
    <property type="entry name" value="VWF_type-D"/>
</dbReference>
<dbReference type="GO" id="GO:0005102">
    <property type="term" value="F:signaling receptor binding"/>
    <property type="evidence" value="ECO:0007669"/>
    <property type="project" value="TreeGrafter"/>
</dbReference>
<evidence type="ECO:0000313" key="11">
    <source>
        <dbReference type="Ensembl" id="ENSMMDP00005014322.1"/>
    </source>
</evidence>
<dbReference type="Gene3D" id="2.60.120.260">
    <property type="entry name" value="Galactose-binding domain-like"/>
    <property type="match status" value="1"/>
</dbReference>
<feature type="domain" description="VWFD" evidence="10">
    <location>
        <begin position="400"/>
        <end position="580"/>
    </location>
</feature>
<feature type="compositionally biased region" description="Polar residues" evidence="8">
    <location>
        <begin position="614"/>
        <end position="624"/>
    </location>
</feature>
<feature type="region of interest" description="Disordered" evidence="8">
    <location>
        <begin position="607"/>
        <end position="628"/>
    </location>
</feature>
<sequence>CAPGGHSLLQNPYRSTAFSSSWLQQSALQDFICDHSLTPGWYQFQIFDKPASMPTQCVEVNHCGTQAPVWLSLGEGESLPGPLELRQLTACAAWQFFSSASRDCCLFRIPVSVRNCGDFYVYLLQPTQGCMGYCMSDSLPTASLACGPDEVNVDGTCKSEDAAGKPPPPPVPVIVPELSGSTVYLRCSFEGHSSNSSLGFVVAWSRLSPQGRREELKQETTIQTSALIELDGFNLRLGDTIFCSSSSFFLDSPDIQGPAVESQEFFAGIRLRPEVSSISEDGTGHKLVVESTVPVPCLEDSPSSTQPCTLSLQLSTSNQGGGVSGADVSLSSCVVDLPRGPCRDGVCSRAVISFVAVTDFVKDGNRTTQIAVKPTATNNFLWNGYSPEPVQIMVKDVPSAYCYAFTDPHVITFDGRRYENYQIGTFVLYKSNRRPFEVHVRQWECGSVVHAASCVCGFVARDGGDVIAFDMCNGEMGDTKPHLSVKNRDLSKSAIRITESYQGRKVTMTFSSGAFVRADVSDWGMSLTLRAPGSDRSHTEGLCGTYDGQPDNDFHSAGGAVLDDLHAFISEWRLPPGSSLFDTVPSYQSTPSPRRYCNCQAEPLLSSPRARSQPVASSDSTCSPHGNVKLHSVIPTLDVTAEYISSVELLRSEENHRHPPGRFSQRTREHQGGSVSASARRSRGRRQSYQYVSNPPYQSLSQSDLEGFTYFFPEDHEPAPHPDASSPPAWPTPSGLTEQQARVRCLSTVANSSIALGCGHLLGQSVVSHAVTMCVTDMQLKDEQSWLNATLPLLENECERRLLEERLREGVYQDVQAILKCPSLCSGNGQCSEWGCVCFPGFGSYDCSVLSDQIPEITELEKEGLCDVRQGDCSTVQVYGQGFKDSYELKCEFVKEKVLSCSPFHPIQAFESSIITPFELLKFILFDILMSIASVSNDGYSYSNAKILTLYDGACQICSLNSEVLCTLREKTCNIDSLCYSEGDRNPSSPCLTCRPDSSKHTWSIAENNQPPVLQSLPSRLQSFQGENFVYQLQAQDPEGSPVLFTLQSGPADASLSPAGLLIWKAAADSTDTHTFHFTVTDDCNAETRASVSVRSCECLNGASCVTDVNLPAGSGAYLCACPGGFRGERCEVDIDDCKPNPCRLGRCIDGPNSFFCICPPGMTGHTCREDLDECASQPCFPGVGCNNTLGSFLCGSCPQGYSGDGQSCTRKSALSPFTSFHFLDEEFHLFNPLSSEELRLISC</sequence>
<proteinExistence type="predicted"/>
<dbReference type="PROSITE" id="PS51233">
    <property type="entry name" value="VWFD"/>
    <property type="match status" value="1"/>
</dbReference>
<dbReference type="Pfam" id="PF26129">
    <property type="entry name" value="Vwde"/>
    <property type="match status" value="1"/>
</dbReference>
<dbReference type="PROSITE" id="PS01187">
    <property type="entry name" value="EGF_CA"/>
    <property type="match status" value="1"/>
</dbReference>
<dbReference type="Pfam" id="PF00094">
    <property type="entry name" value="VWD"/>
    <property type="match status" value="1"/>
</dbReference>
<evidence type="ECO:0000256" key="5">
    <source>
        <dbReference type="ARBA" id="ARBA00023157"/>
    </source>
</evidence>
<dbReference type="PROSITE" id="PS00022">
    <property type="entry name" value="EGF_1"/>
    <property type="match status" value="2"/>
</dbReference>
<keyword evidence="12" id="KW-1185">Reference proteome</keyword>
<dbReference type="PANTHER" id="PTHR14949:SF53">
    <property type="entry name" value="VON WILLEBRAND FACTOR D AND EGF DOMAIN-CONTAINING PROTEIN"/>
    <property type="match status" value="1"/>
</dbReference>
<organism evidence="11 12">
    <name type="scientific">Myripristis murdjan</name>
    <name type="common">pinecone soldierfish</name>
    <dbReference type="NCBI Taxonomy" id="586833"/>
    <lineage>
        <taxon>Eukaryota</taxon>
        <taxon>Metazoa</taxon>
        <taxon>Chordata</taxon>
        <taxon>Craniata</taxon>
        <taxon>Vertebrata</taxon>
        <taxon>Euteleostomi</taxon>
        <taxon>Actinopterygii</taxon>
        <taxon>Neopterygii</taxon>
        <taxon>Teleostei</taxon>
        <taxon>Neoteleostei</taxon>
        <taxon>Acanthomorphata</taxon>
        <taxon>Holocentriformes</taxon>
        <taxon>Holocentridae</taxon>
        <taxon>Myripristis</taxon>
    </lineage>
</organism>
<dbReference type="FunCoup" id="A0A667XGL6">
    <property type="interactions" value="304"/>
</dbReference>
<keyword evidence="6" id="KW-0325">Glycoprotein</keyword>
<protein>
    <submittedName>
        <fullName evidence="11">von Willebrand factor D and EGF domains</fullName>
    </submittedName>
</protein>
<dbReference type="Ensembl" id="ENSMMDT00005014719.1">
    <property type="protein sequence ID" value="ENSMMDP00005014322.1"/>
    <property type="gene ID" value="ENSMMDG00005007378.1"/>
</dbReference>
<reference evidence="11" key="1">
    <citation type="submission" date="2019-06" db="EMBL/GenBank/DDBJ databases">
        <authorList>
            <consortium name="Wellcome Sanger Institute Data Sharing"/>
        </authorList>
    </citation>
    <scope>NUCLEOTIDE SEQUENCE [LARGE SCALE GENOMIC DNA]</scope>
</reference>
<evidence type="ECO:0000313" key="12">
    <source>
        <dbReference type="Proteomes" id="UP000472263"/>
    </source>
</evidence>
<dbReference type="Pfam" id="PF23283">
    <property type="entry name" value="D8C_UMOD"/>
    <property type="match status" value="1"/>
</dbReference>
<evidence type="ECO:0000256" key="2">
    <source>
        <dbReference type="ARBA" id="ARBA00022729"/>
    </source>
</evidence>
<keyword evidence="3" id="KW-0677">Repeat</keyword>
<dbReference type="PROSITE" id="PS00010">
    <property type="entry name" value="ASX_HYDROXYL"/>
    <property type="match status" value="1"/>
</dbReference>
<dbReference type="PANTHER" id="PTHR14949">
    <property type="entry name" value="EGF-LIKE-DOMAIN, MULTIPLE 7, 8"/>
    <property type="match status" value="1"/>
</dbReference>
<keyword evidence="5 7" id="KW-1015">Disulfide bond</keyword>
<reference evidence="11" key="2">
    <citation type="submission" date="2025-08" db="UniProtKB">
        <authorList>
            <consortium name="Ensembl"/>
        </authorList>
    </citation>
    <scope>IDENTIFICATION</scope>
</reference>
<dbReference type="SMART" id="SM00181">
    <property type="entry name" value="EGF"/>
    <property type="match status" value="4"/>
</dbReference>
<dbReference type="GO" id="GO:0005576">
    <property type="term" value="C:extracellular region"/>
    <property type="evidence" value="ECO:0007669"/>
    <property type="project" value="TreeGrafter"/>
</dbReference>
<dbReference type="FunFam" id="2.10.25.10:FF:000004">
    <property type="entry name" value="Neurogenic locus notch 1"/>
    <property type="match status" value="1"/>
</dbReference>
<feature type="domain" description="EGF-like" evidence="9">
    <location>
        <begin position="1171"/>
        <end position="1210"/>
    </location>
</feature>
<evidence type="ECO:0000256" key="1">
    <source>
        <dbReference type="ARBA" id="ARBA00022536"/>
    </source>
</evidence>
<comment type="caution">
    <text evidence="7">Lacks conserved residue(s) required for the propagation of feature annotation.</text>
</comment>
<dbReference type="InterPro" id="IPR057885">
    <property type="entry name" value="Ig_VWDE"/>
</dbReference>
<reference evidence="11" key="3">
    <citation type="submission" date="2025-09" db="UniProtKB">
        <authorList>
            <consortium name="Ensembl"/>
        </authorList>
    </citation>
    <scope>IDENTIFICATION</scope>
</reference>
<dbReference type="InterPro" id="IPR050969">
    <property type="entry name" value="Dev_Signal_Modulators"/>
</dbReference>
<feature type="disulfide bond" evidence="7">
    <location>
        <begin position="1159"/>
        <end position="1168"/>
    </location>
</feature>
<dbReference type="CDD" id="cd00054">
    <property type="entry name" value="EGF_CA"/>
    <property type="match status" value="3"/>
</dbReference>
<dbReference type="Pfam" id="PF00008">
    <property type="entry name" value="EGF"/>
    <property type="match status" value="1"/>
</dbReference>
<dbReference type="InterPro" id="IPR001881">
    <property type="entry name" value="EGF-like_Ca-bd_dom"/>
</dbReference>
<dbReference type="GO" id="GO:0005509">
    <property type="term" value="F:calcium ion binding"/>
    <property type="evidence" value="ECO:0007669"/>
    <property type="project" value="InterPro"/>
</dbReference>
<feature type="disulfide bond" evidence="7">
    <location>
        <begin position="1122"/>
        <end position="1131"/>
    </location>
</feature>
<dbReference type="Proteomes" id="UP000472263">
    <property type="component" value="Chromosome 16"/>
</dbReference>
<keyword evidence="4" id="KW-0175">Coiled coil</keyword>
<accession>A0A667XGL6</accession>
<dbReference type="PROSITE" id="PS01186">
    <property type="entry name" value="EGF_2"/>
    <property type="match status" value="1"/>
</dbReference>
<dbReference type="Gene3D" id="2.60.40.10">
    <property type="entry name" value="Immunoglobulins"/>
    <property type="match status" value="1"/>
</dbReference>
<evidence type="ECO:0000256" key="6">
    <source>
        <dbReference type="ARBA" id="ARBA00023180"/>
    </source>
</evidence>
<evidence type="ECO:0000256" key="4">
    <source>
        <dbReference type="ARBA" id="ARBA00023054"/>
    </source>
</evidence>
<dbReference type="SUPFAM" id="SSF57184">
    <property type="entry name" value="Growth factor receptor domain"/>
    <property type="match status" value="1"/>
</dbReference>
<feature type="region of interest" description="Disordered" evidence="8">
    <location>
        <begin position="651"/>
        <end position="698"/>
    </location>
</feature>
<dbReference type="PROSITE" id="PS50026">
    <property type="entry name" value="EGF_3"/>
    <property type="match status" value="3"/>
</dbReference>
<keyword evidence="2" id="KW-0732">Signal</keyword>
<dbReference type="InterPro" id="IPR018097">
    <property type="entry name" value="EGF_Ca-bd_CS"/>
</dbReference>
<dbReference type="InParanoid" id="A0A667XGL6"/>